<reference evidence="3 4" key="1">
    <citation type="journal article" date="2009" name="PLoS ONE">
        <title>The complete genome of Teredinibacter turnerae T7901: an intracellular endosymbiont of marine wood-boring bivalves (shipworms).</title>
        <authorList>
            <person name="Yang J.C."/>
            <person name="Madupu R."/>
            <person name="Durkin A.S."/>
            <person name="Ekborg N.A."/>
            <person name="Pedamallu C.S."/>
            <person name="Hostetler J.B."/>
            <person name="Radune D."/>
            <person name="Toms B.S."/>
            <person name="Henrissat B."/>
            <person name="Coutinho P.M."/>
            <person name="Schwarz S."/>
            <person name="Field L."/>
            <person name="Trindade-Silva A.E."/>
            <person name="Soares C.A.G."/>
            <person name="Elshahawi S."/>
            <person name="Hanora A."/>
            <person name="Schmidt E.W."/>
            <person name="Haygood M.G."/>
            <person name="Posfai J."/>
            <person name="Benner J."/>
            <person name="Madinger C."/>
            <person name="Nove J."/>
            <person name="Anton B."/>
            <person name="Chaudhary K."/>
            <person name="Foster J."/>
            <person name="Holman A."/>
            <person name="Kumar S."/>
            <person name="Lessard P.A."/>
            <person name="Luyten Y.A."/>
            <person name="Slatko B."/>
            <person name="Wood N."/>
            <person name="Wu B."/>
            <person name="Teplitski M."/>
            <person name="Mougous J.D."/>
            <person name="Ward N."/>
            <person name="Eisen J.A."/>
            <person name="Badger J.H."/>
            <person name="Distel D.L."/>
        </authorList>
    </citation>
    <scope>NUCLEOTIDE SEQUENCE [LARGE SCALE GENOMIC DNA]</scope>
    <source>
        <strain evidence="4">ATCC 39867 / T7901</strain>
    </source>
</reference>
<dbReference type="EMBL" id="CP001614">
    <property type="protein sequence ID" value="ACR14332.1"/>
    <property type="molecule type" value="Genomic_DNA"/>
</dbReference>
<feature type="transmembrane region" description="Helical" evidence="1">
    <location>
        <begin position="92"/>
        <end position="113"/>
    </location>
</feature>
<dbReference type="HOGENOM" id="CLU_1676999_0_0_6"/>
<name>C5BLA2_TERTT</name>
<feature type="transmembrane region" description="Helical" evidence="1">
    <location>
        <begin position="30"/>
        <end position="52"/>
    </location>
</feature>
<feature type="domain" description="DUF4234" evidence="2">
    <location>
        <begin position="32"/>
        <end position="121"/>
    </location>
</feature>
<proteinExistence type="predicted"/>
<dbReference type="eggNOG" id="ENOG50339BW">
    <property type="taxonomic scope" value="Bacteria"/>
</dbReference>
<keyword evidence="1" id="KW-1133">Transmembrane helix</keyword>
<dbReference type="AlphaFoldDB" id="C5BLA2"/>
<keyword evidence="1" id="KW-0812">Transmembrane</keyword>
<feature type="transmembrane region" description="Helical" evidence="1">
    <location>
        <begin position="64"/>
        <end position="86"/>
    </location>
</feature>
<evidence type="ECO:0000256" key="1">
    <source>
        <dbReference type="SAM" id="Phobius"/>
    </source>
</evidence>
<dbReference type="KEGG" id="ttu:TERTU_2541"/>
<accession>C5BLA2</accession>
<gene>
    <name evidence="3" type="ordered locus">TERTU_2541</name>
</gene>
<protein>
    <recommendedName>
        <fullName evidence="2">DUF4234 domain-containing protein</fullName>
    </recommendedName>
</protein>
<keyword evidence="1" id="KW-0472">Membrane</keyword>
<dbReference type="OrthoDB" id="7060663at2"/>
<keyword evidence="4" id="KW-1185">Reference proteome</keyword>
<evidence type="ECO:0000313" key="4">
    <source>
        <dbReference type="Proteomes" id="UP000009080"/>
    </source>
</evidence>
<dbReference type="Pfam" id="PF14018">
    <property type="entry name" value="DUF4234"/>
    <property type="match status" value="1"/>
</dbReference>
<evidence type="ECO:0000313" key="3">
    <source>
        <dbReference type="EMBL" id="ACR14332.1"/>
    </source>
</evidence>
<dbReference type="RefSeq" id="WP_015820447.1">
    <property type="nucleotide sequence ID" value="NC_012997.1"/>
</dbReference>
<dbReference type="STRING" id="377629.TERTU_2541"/>
<sequence>MTETANPYSAPQSEVNAPSAGKLSAIFPRFTAWAVFGLGVITLGIYSFYWLFSRTRQINPVIENPISPLFMGATLGLYFIGFASNIPLGNPTVTMVLSLLSLAGSIMFVIWAFRLRSRIHQVANISASDPSRIGPILTFFFSVIYLQYKINQYIDAE</sequence>
<dbReference type="InterPro" id="IPR025328">
    <property type="entry name" value="DUF4234"/>
</dbReference>
<organism evidence="3 4">
    <name type="scientific">Teredinibacter turnerae (strain ATCC 39867 / T7901)</name>
    <dbReference type="NCBI Taxonomy" id="377629"/>
    <lineage>
        <taxon>Bacteria</taxon>
        <taxon>Pseudomonadati</taxon>
        <taxon>Pseudomonadota</taxon>
        <taxon>Gammaproteobacteria</taxon>
        <taxon>Cellvibrionales</taxon>
        <taxon>Cellvibrionaceae</taxon>
        <taxon>Teredinibacter</taxon>
    </lineage>
</organism>
<dbReference type="Proteomes" id="UP000009080">
    <property type="component" value="Chromosome"/>
</dbReference>
<evidence type="ECO:0000259" key="2">
    <source>
        <dbReference type="Pfam" id="PF14018"/>
    </source>
</evidence>